<organism evidence="2 3">
    <name type="scientific">Tagetes erecta</name>
    <name type="common">African marigold</name>
    <dbReference type="NCBI Taxonomy" id="13708"/>
    <lineage>
        <taxon>Eukaryota</taxon>
        <taxon>Viridiplantae</taxon>
        <taxon>Streptophyta</taxon>
        <taxon>Embryophyta</taxon>
        <taxon>Tracheophyta</taxon>
        <taxon>Spermatophyta</taxon>
        <taxon>Magnoliopsida</taxon>
        <taxon>eudicotyledons</taxon>
        <taxon>Gunneridae</taxon>
        <taxon>Pentapetalae</taxon>
        <taxon>asterids</taxon>
        <taxon>campanulids</taxon>
        <taxon>Asterales</taxon>
        <taxon>Asteraceae</taxon>
        <taxon>Asteroideae</taxon>
        <taxon>Heliantheae alliance</taxon>
        <taxon>Tageteae</taxon>
        <taxon>Tagetes</taxon>
    </lineage>
</organism>
<dbReference type="EMBL" id="JAUHHV010000004">
    <property type="protein sequence ID" value="KAK1427079.1"/>
    <property type="molecule type" value="Genomic_DNA"/>
</dbReference>
<dbReference type="Proteomes" id="UP001229421">
    <property type="component" value="Unassembled WGS sequence"/>
</dbReference>
<name>A0AAD8KPS5_TARER</name>
<accession>A0AAD8KPS5</accession>
<reference evidence="2" key="1">
    <citation type="journal article" date="2023" name="bioRxiv">
        <title>Improved chromosome-level genome assembly for marigold (Tagetes erecta).</title>
        <authorList>
            <person name="Jiang F."/>
            <person name="Yuan L."/>
            <person name="Wang S."/>
            <person name="Wang H."/>
            <person name="Xu D."/>
            <person name="Wang A."/>
            <person name="Fan W."/>
        </authorList>
    </citation>
    <scope>NUCLEOTIDE SEQUENCE</scope>
    <source>
        <strain evidence="2">WSJ</strain>
        <tissue evidence="2">Leaf</tissue>
    </source>
</reference>
<evidence type="ECO:0000313" key="3">
    <source>
        <dbReference type="Proteomes" id="UP001229421"/>
    </source>
</evidence>
<evidence type="ECO:0000313" key="2">
    <source>
        <dbReference type="EMBL" id="KAK1427079.1"/>
    </source>
</evidence>
<feature type="region of interest" description="Disordered" evidence="1">
    <location>
        <begin position="92"/>
        <end position="123"/>
    </location>
</feature>
<sequence>MSDLKYQQRVLGLNDSGRVENSIVKRARMTAISGWVTILGRFHPGNQKQIRKGGGSGVDEEKTRWREKEVVGEEESSWKKIWCEGKRLWRERRRRGEGRTTPATARRRRDPTSSSSFQPLCPP</sequence>
<gene>
    <name evidence="2" type="ORF">QVD17_15762</name>
</gene>
<dbReference type="AlphaFoldDB" id="A0AAD8KPS5"/>
<evidence type="ECO:0000256" key="1">
    <source>
        <dbReference type="SAM" id="MobiDB-lite"/>
    </source>
</evidence>
<comment type="caution">
    <text evidence="2">The sequence shown here is derived from an EMBL/GenBank/DDBJ whole genome shotgun (WGS) entry which is preliminary data.</text>
</comment>
<keyword evidence="3" id="KW-1185">Reference proteome</keyword>
<protein>
    <submittedName>
        <fullName evidence="2">Uncharacterized protein</fullName>
    </submittedName>
</protein>
<proteinExistence type="predicted"/>